<comment type="catalytic activity">
    <reaction evidence="9">
        <text>L-threonyl-[protein] + ATP = O-phospho-L-threonyl-[protein] + ADP + H(+)</text>
        <dbReference type="Rhea" id="RHEA:46608"/>
        <dbReference type="Rhea" id="RHEA-COMP:11060"/>
        <dbReference type="Rhea" id="RHEA-COMP:11605"/>
        <dbReference type="ChEBI" id="CHEBI:15378"/>
        <dbReference type="ChEBI" id="CHEBI:30013"/>
        <dbReference type="ChEBI" id="CHEBI:30616"/>
        <dbReference type="ChEBI" id="CHEBI:61977"/>
        <dbReference type="ChEBI" id="CHEBI:456216"/>
        <dbReference type="EC" id="2.7.11.1"/>
    </reaction>
</comment>
<reference evidence="15" key="2">
    <citation type="submission" date="2025-09" db="UniProtKB">
        <authorList>
            <consortium name="Ensembl"/>
        </authorList>
    </citation>
    <scope>IDENTIFICATION</scope>
</reference>
<dbReference type="AlphaFoldDB" id="A0A3B3RNG5"/>
<dbReference type="Proteomes" id="UP000261540">
    <property type="component" value="Unplaced"/>
</dbReference>
<evidence type="ECO:0000256" key="13">
    <source>
        <dbReference type="SAM" id="MobiDB-lite"/>
    </source>
</evidence>
<dbReference type="SUPFAM" id="SSF56112">
    <property type="entry name" value="Protein kinase-like (PK-like)"/>
    <property type="match status" value="1"/>
</dbReference>
<evidence type="ECO:0000256" key="11">
    <source>
        <dbReference type="PROSITE-ProRule" id="PRU10141"/>
    </source>
</evidence>
<dbReference type="Gene3D" id="4.10.1170.10">
    <property type="entry name" value="MAP kinase activated protein kinase 2"/>
    <property type="match status" value="1"/>
</dbReference>
<dbReference type="GO" id="GO:0005524">
    <property type="term" value="F:ATP binding"/>
    <property type="evidence" value="ECO:0007669"/>
    <property type="project" value="UniProtKB-UniRule"/>
</dbReference>
<dbReference type="Gene3D" id="1.10.510.10">
    <property type="entry name" value="Transferase(Phosphotransferase) domain 1"/>
    <property type="match status" value="1"/>
</dbReference>
<dbReference type="EC" id="2.7.11.1" evidence="2"/>
<proteinExistence type="inferred from homology"/>
<evidence type="ECO:0000256" key="2">
    <source>
        <dbReference type="ARBA" id="ARBA00012513"/>
    </source>
</evidence>
<evidence type="ECO:0000256" key="3">
    <source>
        <dbReference type="ARBA" id="ARBA00022527"/>
    </source>
</evidence>
<dbReference type="PROSITE" id="PS00107">
    <property type="entry name" value="PROTEIN_KINASE_ATP"/>
    <property type="match status" value="1"/>
</dbReference>
<evidence type="ECO:0000313" key="16">
    <source>
        <dbReference type="Proteomes" id="UP000261540"/>
    </source>
</evidence>
<keyword evidence="6 11" id="KW-0547">Nucleotide-binding</keyword>
<evidence type="ECO:0000256" key="9">
    <source>
        <dbReference type="ARBA" id="ARBA00047899"/>
    </source>
</evidence>
<evidence type="ECO:0000256" key="10">
    <source>
        <dbReference type="ARBA" id="ARBA00048679"/>
    </source>
</evidence>
<keyword evidence="5" id="KW-0808">Transferase</keyword>
<dbReference type="FunFam" id="4.10.1170.10:FF:000001">
    <property type="entry name" value="MAP kinase-activated protein kinase 3"/>
    <property type="match status" value="1"/>
</dbReference>
<keyword evidence="4" id="KW-0597">Phosphoprotein</keyword>
<evidence type="ECO:0000259" key="14">
    <source>
        <dbReference type="PROSITE" id="PS50011"/>
    </source>
</evidence>
<accession>A0A3B3RNG5</accession>
<dbReference type="Ensembl" id="ENSPKIT00000042954.1">
    <property type="protein sequence ID" value="ENSPKIP00000019395.1"/>
    <property type="gene ID" value="ENSPKIG00000004557.1"/>
</dbReference>
<organism evidence="15 16">
    <name type="scientific">Paramormyrops kingsleyae</name>
    <dbReference type="NCBI Taxonomy" id="1676925"/>
    <lineage>
        <taxon>Eukaryota</taxon>
        <taxon>Metazoa</taxon>
        <taxon>Chordata</taxon>
        <taxon>Craniata</taxon>
        <taxon>Vertebrata</taxon>
        <taxon>Euteleostomi</taxon>
        <taxon>Actinopterygii</taxon>
        <taxon>Neopterygii</taxon>
        <taxon>Teleostei</taxon>
        <taxon>Osteoglossocephala</taxon>
        <taxon>Osteoglossomorpha</taxon>
        <taxon>Osteoglossiformes</taxon>
        <taxon>Mormyridae</taxon>
        <taxon>Paramormyrops</taxon>
    </lineage>
</organism>
<dbReference type="FunFam" id="1.10.510.10:FF:000094">
    <property type="entry name" value="MAP kinase-activated protein kinase 2"/>
    <property type="match status" value="1"/>
</dbReference>
<feature type="binding site" evidence="11">
    <location>
        <position position="76"/>
    </location>
    <ligand>
        <name>ATP</name>
        <dbReference type="ChEBI" id="CHEBI:30616"/>
    </ligand>
</feature>
<evidence type="ECO:0000256" key="5">
    <source>
        <dbReference type="ARBA" id="ARBA00022679"/>
    </source>
</evidence>
<evidence type="ECO:0000256" key="12">
    <source>
        <dbReference type="RuleBase" id="RU000304"/>
    </source>
</evidence>
<evidence type="ECO:0000256" key="4">
    <source>
        <dbReference type="ARBA" id="ARBA00022553"/>
    </source>
</evidence>
<dbReference type="InterPro" id="IPR000719">
    <property type="entry name" value="Prot_kinase_dom"/>
</dbReference>
<feature type="region of interest" description="Disordered" evidence="13">
    <location>
        <begin position="1"/>
        <end position="24"/>
    </location>
</feature>
<comment type="similarity">
    <text evidence="1">Belongs to the protein kinase superfamily. CAMK Ser/Thr protein kinase family.</text>
</comment>
<dbReference type="InterPro" id="IPR027442">
    <property type="entry name" value="MAPKAPK_C"/>
</dbReference>
<gene>
    <name evidence="15" type="primary">MAPKAPK2</name>
</gene>
<keyword evidence="3 12" id="KW-0723">Serine/threonine-protein kinase</keyword>
<keyword evidence="16" id="KW-1185">Reference proteome</keyword>
<dbReference type="InterPro" id="IPR008271">
    <property type="entry name" value="Ser/Thr_kinase_AS"/>
</dbReference>
<dbReference type="PROSITE" id="PS00108">
    <property type="entry name" value="PROTEIN_KINASE_ST"/>
    <property type="match status" value="1"/>
</dbReference>
<evidence type="ECO:0000256" key="7">
    <source>
        <dbReference type="ARBA" id="ARBA00022777"/>
    </source>
</evidence>
<evidence type="ECO:0000256" key="6">
    <source>
        <dbReference type="ARBA" id="ARBA00022741"/>
    </source>
</evidence>
<evidence type="ECO:0000256" key="8">
    <source>
        <dbReference type="ARBA" id="ARBA00022840"/>
    </source>
</evidence>
<dbReference type="PROSITE" id="PS50011">
    <property type="entry name" value="PROTEIN_KINASE_DOM"/>
    <property type="match status" value="1"/>
</dbReference>
<dbReference type="Pfam" id="PF00069">
    <property type="entry name" value="Pkinase"/>
    <property type="match status" value="1"/>
</dbReference>
<dbReference type="SMART" id="SM00220">
    <property type="entry name" value="S_TKc"/>
    <property type="match status" value="1"/>
</dbReference>
<dbReference type="InterPro" id="IPR011009">
    <property type="entry name" value="Kinase-like_dom_sf"/>
</dbReference>
<dbReference type="GeneTree" id="ENSGT00940000157261"/>
<evidence type="ECO:0000256" key="1">
    <source>
        <dbReference type="ARBA" id="ARBA00006692"/>
    </source>
</evidence>
<reference evidence="15" key="1">
    <citation type="submission" date="2025-08" db="UniProtKB">
        <authorList>
            <consortium name="Ensembl"/>
        </authorList>
    </citation>
    <scope>IDENTIFICATION</scope>
</reference>
<evidence type="ECO:0000313" key="15">
    <source>
        <dbReference type="Ensembl" id="ENSPKIP00000019395.1"/>
    </source>
</evidence>
<dbReference type="GO" id="GO:0004674">
    <property type="term" value="F:protein serine/threonine kinase activity"/>
    <property type="evidence" value="ECO:0007669"/>
    <property type="project" value="UniProtKB-KW"/>
</dbReference>
<keyword evidence="8 11" id="KW-0067">ATP-binding</keyword>
<name>A0A3B3RNG5_9TELE</name>
<feature type="domain" description="Protein kinase" evidence="14">
    <location>
        <begin position="47"/>
        <end position="289"/>
    </location>
</feature>
<dbReference type="Gene3D" id="3.30.200.20">
    <property type="entry name" value="Phosphorylase Kinase, domain 1"/>
    <property type="match status" value="1"/>
</dbReference>
<dbReference type="PANTHER" id="PTHR24347">
    <property type="entry name" value="SERINE/THREONINE-PROTEIN KINASE"/>
    <property type="match status" value="1"/>
</dbReference>
<comment type="catalytic activity">
    <reaction evidence="10">
        <text>L-seryl-[protein] + ATP = O-phospho-L-seryl-[protein] + ADP + H(+)</text>
        <dbReference type="Rhea" id="RHEA:17989"/>
        <dbReference type="Rhea" id="RHEA-COMP:9863"/>
        <dbReference type="Rhea" id="RHEA-COMP:11604"/>
        <dbReference type="ChEBI" id="CHEBI:15378"/>
        <dbReference type="ChEBI" id="CHEBI:29999"/>
        <dbReference type="ChEBI" id="CHEBI:30616"/>
        <dbReference type="ChEBI" id="CHEBI:83421"/>
        <dbReference type="ChEBI" id="CHEBI:456216"/>
        <dbReference type="EC" id="2.7.11.1"/>
    </reaction>
</comment>
<keyword evidence="7" id="KW-0418">Kinase</keyword>
<protein>
    <recommendedName>
        <fullName evidence="2">non-specific serine/threonine protein kinase</fullName>
        <ecNumber evidence="2">2.7.11.1</ecNumber>
    </recommendedName>
</protein>
<sequence length="365" mass="41526">MLSDAQTEPVFPSQQPPQGPQNPAQFVQCSVKPTVPMKKNAITQDYKVTNKVLGSGINGKVIEVFRNKDGERFALKHGWWRAVQSYSGQRGPGLYRKRYRHPVLIFLLLRSFHFFLIFRNIILIAPEASDIMKNIGEAIQFLHTMNIAHRDVKPENLLYTSKRPNAVLKLADFGFAKETTHNSLATPCYTPYYVAPEVLGPGKYDKSCDMWSLGVIMYILLCGYPPFYSNHGLAISPGMKNRIQTGQYEFPNPEWSEVSEQAKQLISALLKTEPSQRMTITEFMNHAWINHSMVVPQTPLHTSRVLKEMNSWEDLKEQMTTALATLRCDFGQFKIKSIEDSCNPLLTKRRQKAKSTSADTEPPDL</sequence>
<dbReference type="InterPro" id="IPR017441">
    <property type="entry name" value="Protein_kinase_ATP_BS"/>
</dbReference>